<reference evidence="2 3" key="1">
    <citation type="submission" date="2020-08" db="EMBL/GenBank/DDBJ databases">
        <title>Sequencing the genomes of 1000 actinobacteria strains.</title>
        <authorList>
            <person name="Klenk H.-P."/>
        </authorList>
    </citation>
    <scope>NUCLEOTIDE SEQUENCE [LARGE SCALE GENOMIC DNA]</scope>
    <source>
        <strain evidence="2 3">DSM 45886</strain>
    </source>
</reference>
<dbReference type="InterPro" id="IPR016181">
    <property type="entry name" value="Acyl_CoA_acyltransferase"/>
</dbReference>
<feature type="region of interest" description="Disordered" evidence="1">
    <location>
        <begin position="1"/>
        <end position="20"/>
    </location>
</feature>
<dbReference type="RefSeq" id="WP_246446675.1">
    <property type="nucleotide sequence ID" value="NZ_JACHJW010000001.1"/>
</dbReference>
<proteinExistence type="predicted"/>
<sequence length="204" mass="21792">MRRVERGERLPDRPWLRTSPQPAGRAAAVVAFPGLLVVAADVDPDWVHAQLADGDLSAPLNPPFLTALCDKTGMTVNNIDAVVLADPLDGPPELPLAPIRDADHPRVRRAHRYRDDVRVWTTTGGVLIIGRGLTGRWEVAVEVDETARGAGLGRQLAVSARHLIPPGRPVWAQIAPGNAASLRAFLAAGYRPVGAEALLTRAAS</sequence>
<evidence type="ECO:0000313" key="3">
    <source>
        <dbReference type="Proteomes" id="UP000578819"/>
    </source>
</evidence>
<evidence type="ECO:0000256" key="1">
    <source>
        <dbReference type="SAM" id="MobiDB-lite"/>
    </source>
</evidence>
<dbReference type="EMBL" id="JACHJW010000001">
    <property type="protein sequence ID" value="MBB4960561.1"/>
    <property type="molecule type" value="Genomic_DNA"/>
</dbReference>
<evidence type="ECO:0008006" key="4">
    <source>
        <dbReference type="Google" id="ProtNLM"/>
    </source>
</evidence>
<organism evidence="2 3">
    <name type="scientific">Micromonospora polyrhachis</name>
    <dbReference type="NCBI Taxonomy" id="1282883"/>
    <lineage>
        <taxon>Bacteria</taxon>
        <taxon>Bacillati</taxon>
        <taxon>Actinomycetota</taxon>
        <taxon>Actinomycetes</taxon>
        <taxon>Micromonosporales</taxon>
        <taxon>Micromonosporaceae</taxon>
        <taxon>Micromonospora</taxon>
    </lineage>
</organism>
<comment type="caution">
    <text evidence="2">The sequence shown here is derived from an EMBL/GenBank/DDBJ whole genome shotgun (WGS) entry which is preliminary data.</text>
</comment>
<feature type="compositionally biased region" description="Basic and acidic residues" evidence="1">
    <location>
        <begin position="1"/>
        <end position="15"/>
    </location>
</feature>
<dbReference type="Proteomes" id="UP000578819">
    <property type="component" value="Unassembled WGS sequence"/>
</dbReference>
<gene>
    <name evidence="2" type="ORF">FHR38_004294</name>
</gene>
<dbReference type="SUPFAM" id="SSF55729">
    <property type="entry name" value="Acyl-CoA N-acyltransferases (Nat)"/>
    <property type="match status" value="1"/>
</dbReference>
<name>A0A7W7STI1_9ACTN</name>
<accession>A0A7W7STI1</accession>
<evidence type="ECO:0000313" key="2">
    <source>
        <dbReference type="EMBL" id="MBB4960561.1"/>
    </source>
</evidence>
<dbReference type="Gene3D" id="3.40.630.30">
    <property type="match status" value="1"/>
</dbReference>
<protein>
    <recommendedName>
        <fullName evidence="4">Acetyltransferase (GNAT) family protein</fullName>
    </recommendedName>
</protein>
<keyword evidence="3" id="KW-1185">Reference proteome</keyword>
<dbReference type="AlphaFoldDB" id="A0A7W7STI1"/>